<dbReference type="PATRIC" id="fig|1230456.3.peg.2395"/>
<evidence type="ECO:0000256" key="7">
    <source>
        <dbReference type="RuleBase" id="RU003345"/>
    </source>
</evidence>
<dbReference type="Gene3D" id="3.40.605.10">
    <property type="entry name" value="Aldehyde Dehydrogenase, Chain A, domain 1"/>
    <property type="match status" value="1"/>
</dbReference>
<dbReference type="PANTHER" id="PTHR42862">
    <property type="entry name" value="DELTA-1-PYRROLINE-5-CARBOXYLATE DEHYDROGENASE 1, ISOFORM A-RELATED"/>
    <property type="match status" value="1"/>
</dbReference>
<dbReference type="SUPFAM" id="SSF53720">
    <property type="entry name" value="ALDH-like"/>
    <property type="match status" value="1"/>
</dbReference>
<name>M0NUC3_9EURY</name>
<dbReference type="Pfam" id="PF00171">
    <property type="entry name" value="Aldedh"/>
    <property type="match status" value="1"/>
</dbReference>
<reference evidence="9 10" key="1">
    <citation type="journal article" date="2014" name="PLoS Genet.">
        <title>Phylogenetically driven sequencing of extremely halophilic archaea reveals strategies for static and dynamic osmo-response.</title>
        <authorList>
            <person name="Becker E.A."/>
            <person name="Seitzer P.M."/>
            <person name="Tritt A."/>
            <person name="Larsen D."/>
            <person name="Krusor M."/>
            <person name="Yao A.I."/>
            <person name="Wu D."/>
            <person name="Madern D."/>
            <person name="Eisen J.A."/>
            <person name="Darling A.E."/>
            <person name="Facciotti M.T."/>
        </authorList>
    </citation>
    <scope>NUCLEOTIDE SEQUENCE [LARGE SCALE GENOMIC DNA]</scope>
    <source>
        <strain evidence="9 10">JCM 14978</strain>
    </source>
</reference>
<evidence type="ECO:0000259" key="8">
    <source>
        <dbReference type="Pfam" id="PF00171"/>
    </source>
</evidence>
<dbReference type="InterPro" id="IPR016161">
    <property type="entry name" value="Ald_DH/histidinol_DH"/>
</dbReference>
<dbReference type="InterPro" id="IPR015590">
    <property type="entry name" value="Aldehyde_DH_dom"/>
</dbReference>
<dbReference type="GO" id="GO:0009898">
    <property type="term" value="C:cytoplasmic side of plasma membrane"/>
    <property type="evidence" value="ECO:0007669"/>
    <property type="project" value="TreeGrafter"/>
</dbReference>
<evidence type="ECO:0000256" key="1">
    <source>
        <dbReference type="ARBA" id="ARBA00004786"/>
    </source>
</evidence>
<dbReference type="GO" id="GO:0003842">
    <property type="term" value="F:L-glutamate gamma-semialdehyde dehydrogenase activity"/>
    <property type="evidence" value="ECO:0007669"/>
    <property type="project" value="UniProtKB-EC"/>
</dbReference>
<dbReference type="STRING" id="1230456.C468_12062"/>
<organism evidence="9 10">
    <name type="scientific">Halorubrum kocurii JCM 14978</name>
    <dbReference type="NCBI Taxonomy" id="1230456"/>
    <lineage>
        <taxon>Archaea</taxon>
        <taxon>Methanobacteriati</taxon>
        <taxon>Methanobacteriota</taxon>
        <taxon>Stenosarchaea group</taxon>
        <taxon>Halobacteria</taxon>
        <taxon>Halobacteriales</taxon>
        <taxon>Haloferacaceae</taxon>
        <taxon>Halorubrum</taxon>
    </lineage>
</organism>
<comment type="similarity">
    <text evidence="7">Belongs to the aldehyde dehydrogenase family.</text>
</comment>
<comment type="pathway">
    <text evidence="1">Amino-acid degradation; L-proline degradation into L-glutamate; L-glutamate from L-proline: step 2/2.</text>
</comment>
<evidence type="ECO:0000313" key="10">
    <source>
        <dbReference type="Proteomes" id="UP000011546"/>
    </source>
</evidence>
<proteinExistence type="inferred from homology"/>
<dbReference type="PROSITE" id="PS00687">
    <property type="entry name" value="ALDEHYDE_DEHYDR_GLU"/>
    <property type="match status" value="1"/>
</dbReference>
<dbReference type="InterPro" id="IPR016162">
    <property type="entry name" value="Ald_DH_N"/>
</dbReference>
<keyword evidence="4" id="KW-0520">NAD</keyword>
<comment type="catalytic activity">
    <reaction evidence="5">
        <text>L-glutamate 5-semialdehyde + NAD(+) + H2O = L-glutamate + NADH + 2 H(+)</text>
        <dbReference type="Rhea" id="RHEA:30235"/>
        <dbReference type="ChEBI" id="CHEBI:15377"/>
        <dbReference type="ChEBI" id="CHEBI:15378"/>
        <dbReference type="ChEBI" id="CHEBI:29985"/>
        <dbReference type="ChEBI" id="CHEBI:57540"/>
        <dbReference type="ChEBI" id="CHEBI:57945"/>
        <dbReference type="ChEBI" id="CHEBI:58066"/>
        <dbReference type="EC" id="1.2.1.88"/>
    </reaction>
</comment>
<feature type="domain" description="Aldehyde dehydrogenase" evidence="8">
    <location>
        <begin position="55"/>
        <end position="521"/>
    </location>
</feature>
<dbReference type="InterPro" id="IPR016163">
    <property type="entry name" value="Ald_DH_C"/>
</dbReference>
<dbReference type="InterPro" id="IPR050485">
    <property type="entry name" value="Proline_metab_enzyme"/>
</dbReference>
<evidence type="ECO:0000256" key="3">
    <source>
        <dbReference type="ARBA" id="ARBA00023002"/>
    </source>
</evidence>
<accession>M0NUC3</accession>
<evidence type="ECO:0000256" key="6">
    <source>
        <dbReference type="PROSITE-ProRule" id="PRU10007"/>
    </source>
</evidence>
<evidence type="ECO:0000256" key="4">
    <source>
        <dbReference type="ARBA" id="ARBA00023027"/>
    </source>
</evidence>
<dbReference type="RefSeq" id="WP_008849094.1">
    <property type="nucleotide sequence ID" value="NZ_AOJH01000073.1"/>
</dbReference>
<sequence>MTHSQFENELTIQEHTEEGTLDEFHAAYEAAVDDIASDFGESHPLWIDGKTVQTDDTFTVRNPGDTEQVLGEFAAGDEGHVDDAVAAASEAFAEWKETSWEERTAIFREAADIVQERKIEIAALMAYENAKNRTEAIAEVDEAIDFLRYYSDELERTDAYSGALREPTPGQRCVSDLQPYGVFGVVSPFNFPFAILVGMTTGALITGNTAVVKPASTTPLTAHTFFDVLIEAGIPDGVANLVTGGGREVGQPLIEHEDVAGFVFTGSREVGLNIQRTFDEMGKRGPVIAELGGKNPVIVSDTADISKAVSGVKFGAFSFSGQKCSATSRVYVHEDVADEFTERLVEETEELAVGKPERRETVVSPLIDDAALERYDDICERARADGTVRCGGSRLEDADLPTGRYVEPTVVTGLAHDHALATDEHFLPFVTIHPVSGLDEAIDKSNDSEYALCAGLFSEDEGEIDAWFDRIESGMCYVNREQSATTGALVEAQPFGGWKYSGTTGKFAGGPWYLQQFMRQQSRTVVGDVGEP</sequence>
<dbReference type="PANTHER" id="PTHR42862:SF1">
    <property type="entry name" value="DELTA-1-PYRROLINE-5-CARBOXYLATE DEHYDROGENASE 2, ISOFORM A-RELATED"/>
    <property type="match status" value="1"/>
</dbReference>
<keyword evidence="3 7" id="KW-0560">Oxidoreductase</keyword>
<gene>
    <name evidence="9" type="ORF">C468_12062</name>
</gene>
<dbReference type="EC" id="1.2.1.88" evidence="2"/>
<evidence type="ECO:0000256" key="5">
    <source>
        <dbReference type="ARBA" id="ARBA00048142"/>
    </source>
</evidence>
<dbReference type="InterPro" id="IPR029510">
    <property type="entry name" value="Ald_DH_CS_GLU"/>
</dbReference>
<evidence type="ECO:0000256" key="2">
    <source>
        <dbReference type="ARBA" id="ARBA00012884"/>
    </source>
</evidence>
<feature type="active site" evidence="6">
    <location>
        <position position="290"/>
    </location>
</feature>
<dbReference type="AlphaFoldDB" id="M0NUC3"/>
<dbReference type="InterPro" id="IPR016160">
    <property type="entry name" value="Ald_DH_CS_CYS"/>
</dbReference>
<dbReference type="EMBL" id="AOJH01000073">
    <property type="protein sequence ID" value="EMA61532.1"/>
    <property type="molecule type" value="Genomic_DNA"/>
</dbReference>
<dbReference type="GO" id="GO:0010133">
    <property type="term" value="P:L-proline catabolic process to L-glutamate"/>
    <property type="evidence" value="ECO:0007669"/>
    <property type="project" value="TreeGrafter"/>
</dbReference>
<keyword evidence="10" id="KW-1185">Reference proteome</keyword>
<protein>
    <recommendedName>
        <fullName evidence="2">L-glutamate gamma-semialdehyde dehydrogenase</fullName>
        <ecNumber evidence="2">1.2.1.88</ecNumber>
    </recommendedName>
</protein>
<dbReference type="OrthoDB" id="6342at2157"/>
<evidence type="ECO:0000313" key="9">
    <source>
        <dbReference type="EMBL" id="EMA61532.1"/>
    </source>
</evidence>
<dbReference type="PROSITE" id="PS00070">
    <property type="entry name" value="ALDEHYDE_DEHYDR_CYS"/>
    <property type="match status" value="1"/>
</dbReference>
<dbReference type="Gene3D" id="3.40.309.10">
    <property type="entry name" value="Aldehyde Dehydrogenase, Chain A, domain 2"/>
    <property type="match status" value="1"/>
</dbReference>
<comment type="caution">
    <text evidence="9">The sequence shown here is derived from an EMBL/GenBank/DDBJ whole genome shotgun (WGS) entry which is preliminary data.</text>
</comment>
<dbReference type="Proteomes" id="UP000011546">
    <property type="component" value="Unassembled WGS sequence"/>
</dbReference>